<gene>
    <name evidence="2" type="ORF">EVAR_13755_1</name>
</gene>
<evidence type="ECO:0000313" key="2">
    <source>
        <dbReference type="EMBL" id="GBP23797.1"/>
    </source>
</evidence>
<feature type="compositionally biased region" description="Polar residues" evidence="1">
    <location>
        <begin position="71"/>
        <end position="95"/>
    </location>
</feature>
<proteinExistence type="predicted"/>
<comment type="caution">
    <text evidence="2">The sequence shown here is derived from an EMBL/GenBank/DDBJ whole genome shotgun (WGS) entry which is preliminary data.</text>
</comment>
<keyword evidence="3" id="KW-1185">Reference proteome</keyword>
<dbReference type="AlphaFoldDB" id="A0A4C1UCE3"/>
<name>A0A4C1UCE3_EUMVA</name>
<evidence type="ECO:0000256" key="1">
    <source>
        <dbReference type="SAM" id="MobiDB-lite"/>
    </source>
</evidence>
<organism evidence="2 3">
    <name type="scientific">Eumeta variegata</name>
    <name type="common">Bagworm moth</name>
    <name type="synonym">Eumeta japonica</name>
    <dbReference type="NCBI Taxonomy" id="151549"/>
    <lineage>
        <taxon>Eukaryota</taxon>
        <taxon>Metazoa</taxon>
        <taxon>Ecdysozoa</taxon>
        <taxon>Arthropoda</taxon>
        <taxon>Hexapoda</taxon>
        <taxon>Insecta</taxon>
        <taxon>Pterygota</taxon>
        <taxon>Neoptera</taxon>
        <taxon>Endopterygota</taxon>
        <taxon>Lepidoptera</taxon>
        <taxon>Glossata</taxon>
        <taxon>Ditrysia</taxon>
        <taxon>Tineoidea</taxon>
        <taxon>Psychidae</taxon>
        <taxon>Oiketicinae</taxon>
        <taxon>Eumeta</taxon>
    </lineage>
</organism>
<dbReference type="EMBL" id="BGZK01000153">
    <property type="protein sequence ID" value="GBP23797.1"/>
    <property type="molecule type" value="Genomic_DNA"/>
</dbReference>
<protein>
    <submittedName>
        <fullName evidence="2">Uncharacterized protein</fullName>
    </submittedName>
</protein>
<accession>A0A4C1UCE3</accession>
<sequence>MIAGRSTTDGSYLRLFIHILFEPLVTRDALSAAAAARAGSNVLDNRSTGALGMHVSYDASYHYMQRSSKAWSTSGKQDDSAPTTCQRELTGSSRCTGPAARSPRGSCHIEILDIVNV</sequence>
<feature type="region of interest" description="Disordered" evidence="1">
    <location>
        <begin position="71"/>
        <end position="104"/>
    </location>
</feature>
<dbReference type="Proteomes" id="UP000299102">
    <property type="component" value="Unassembled WGS sequence"/>
</dbReference>
<evidence type="ECO:0000313" key="3">
    <source>
        <dbReference type="Proteomes" id="UP000299102"/>
    </source>
</evidence>
<reference evidence="2 3" key="1">
    <citation type="journal article" date="2019" name="Commun. Biol.">
        <title>The bagworm genome reveals a unique fibroin gene that provides high tensile strength.</title>
        <authorList>
            <person name="Kono N."/>
            <person name="Nakamura H."/>
            <person name="Ohtoshi R."/>
            <person name="Tomita M."/>
            <person name="Numata K."/>
            <person name="Arakawa K."/>
        </authorList>
    </citation>
    <scope>NUCLEOTIDE SEQUENCE [LARGE SCALE GENOMIC DNA]</scope>
</reference>